<dbReference type="Proteomes" id="UP000070549">
    <property type="component" value="Unassembled WGS sequence"/>
</dbReference>
<dbReference type="EMBL" id="LHYC01000016">
    <property type="protein sequence ID" value="KXB05416.1"/>
    <property type="molecule type" value="Genomic_DNA"/>
</dbReference>
<comment type="caution">
    <text evidence="1">The sequence shown here is derived from an EMBL/GenBank/DDBJ whole genome shotgun (WGS) entry which is preliminary data.</text>
</comment>
<accession>A0A133VG46</accession>
<protein>
    <submittedName>
        <fullName evidence="1">Uncharacterized protein</fullName>
    </submittedName>
</protein>
<evidence type="ECO:0000313" key="1">
    <source>
        <dbReference type="EMBL" id="KXB05416.1"/>
    </source>
</evidence>
<name>A0A133VG46_9EURY</name>
<proteinExistence type="predicted"/>
<reference evidence="1 2" key="1">
    <citation type="journal article" date="2016" name="Sci. Rep.">
        <title>Metabolic traits of an uncultured archaeal lineage -MSBL1- from brine pools of the Red Sea.</title>
        <authorList>
            <person name="Mwirichia R."/>
            <person name="Alam I."/>
            <person name="Rashid M."/>
            <person name="Vinu M."/>
            <person name="Ba-Alawi W."/>
            <person name="Anthony Kamau A."/>
            <person name="Kamanda Ngugi D."/>
            <person name="Goker M."/>
            <person name="Klenk H.P."/>
            <person name="Bajic V."/>
            <person name="Stingl U."/>
        </authorList>
    </citation>
    <scope>NUCLEOTIDE SEQUENCE [LARGE SCALE GENOMIC DNA]</scope>
    <source>
        <strain evidence="1">SCGC-AAA382A03</strain>
    </source>
</reference>
<organism evidence="1 2">
    <name type="scientific">candidate division MSBL1 archaeon SCGC-AAA382A03</name>
    <dbReference type="NCBI Taxonomy" id="1698278"/>
    <lineage>
        <taxon>Archaea</taxon>
        <taxon>Methanobacteriati</taxon>
        <taxon>Methanobacteriota</taxon>
        <taxon>candidate division MSBL1</taxon>
    </lineage>
</organism>
<gene>
    <name evidence="1" type="ORF">AKJ49_00850</name>
</gene>
<dbReference type="AlphaFoldDB" id="A0A133VG46"/>
<sequence>MGYQDNLICPKCRAEVKQVYSDAYYCRRCDTYSTFEEVEKEKKIAEEEELKTINRGFQICVFGKKSFIPSQTA</sequence>
<keyword evidence="2" id="KW-1185">Reference proteome</keyword>
<evidence type="ECO:0000313" key="2">
    <source>
        <dbReference type="Proteomes" id="UP000070549"/>
    </source>
</evidence>